<dbReference type="Proteomes" id="UP001153954">
    <property type="component" value="Unassembled WGS sequence"/>
</dbReference>
<dbReference type="PROSITE" id="PS51029">
    <property type="entry name" value="MADF"/>
    <property type="match status" value="1"/>
</dbReference>
<comment type="subcellular location">
    <subcellularLocation>
        <location evidence="1">Nucleus</location>
    </subcellularLocation>
</comment>
<dbReference type="EMBL" id="CAKOGL010000018">
    <property type="protein sequence ID" value="CAH2097678.1"/>
    <property type="molecule type" value="Genomic_DNA"/>
</dbReference>
<feature type="domain" description="BESS" evidence="4">
    <location>
        <begin position="218"/>
        <end position="257"/>
    </location>
</feature>
<name>A0AAU9UEY2_EUPED</name>
<feature type="compositionally biased region" description="Pro residues" evidence="2">
    <location>
        <begin position="161"/>
        <end position="174"/>
    </location>
</feature>
<dbReference type="InterPro" id="IPR004210">
    <property type="entry name" value="BESS_motif"/>
</dbReference>
<dbReference type="Pfam" id="PF10545">
    <property type="entry name" value="MADF_DNA_bdg"/>
    <property type="match status" value="1"/>
</dbReference>
<dbReference type="AlphaFoldDB" id="A0AAU9UEY2"/>
<dbReference type="InterPro" id="IPR039353">
    <property type="entry name" value="TF_Adf1"/>
</dbReference>
<dbReference type="InterPro" id="IPR006578">
    <property type="entry name" value="MADF-dom"/>
</dbReference>
<proteinExistence type="predicted"/>
<protein>
    <recommendedName>
        <fullName evidence="7">Transcription factor Adf-1</fullName>
    </recommendedName>
</protein>
<comment type="caution">
    <text evidence="5">The sequence shown here is derived from an EMBL/GenBank/DDBJ whole genome shotgun (WGS) entry which is preliminary data.</text>
</comment>
<keyword evidence="1" id="KW-0539">Nucleus</keyword>
<evidence type="ECO:0000259" key="3">
    <source>
        <dbReference type="PROSITE" id="PS51029"/>
    </source>
</evidence>
<accession>A0AAU9UEY2</accession>
<keyword evidence="6" id="KW-1185">Reference proteome</keyword>
<dbReference type="PANTHER" id="PTHR12243:SF60">
    <property type="entry name" value="SI:CH211-15D5.12-RELATED"/>
    <property type="match status" value="1"/>
</dbReference>
<evidence type="ECO:0000256" key="1">
    <source>
        <dbReference type="PROSITE-ProRule" id="PRU00371"/>
    </source>
</evidence>
<dbReference type="Pfam" id="PF02944">
    <property type="entry name" value="BESS"/>
    <property type="match status" value="1"/>
</dbReference>
<dbReference type="GO" id="GO:0005634">
    <property type="term" value="C:nucleus"/>
    <property type="evidence" value="ECO:0007669"/>
    <property type="project" value="UniProtKB-SubCell"/>
</dbReference>
<organism evidence="5 6">
    <name type="scientific">Euphydryas editha</name>
    <name type="common">Edith's checkerspot</name>
    <dbReference type="NCBI Taxonomy" id="104508"/>
    <lineage>
        <taxon>Eukaryota</taxon>
        <taxon>Metazoa</taxon>
        <taxon>Ecdysozoa</taxon>
        <taxon>Arthropoda</taxon>
        <taxon>Hexapoda</taxon>
        <taxon>Insecta</taxon>
        <taxon>Pterygota</taxon>
        <taxon>Neoptera</taxon>
        <taxon>Endopterygota</taxon>
        <taxon>Lepidoptera</taxon>
        <taxon>Glossata</taxon>
        <taxon>Ditrysia</taxon>
        <taxon>Papilionoidea</taxon>
        <taxon>Nymphalidae</taxon>
        <taxon>Nymphalinae</taxon>
        <taxon>Euphydryas</taxon>
    </lineage>
</organism>
<feature type="domain" description="MADF" evidence="3">
    <location>
        <begin position="15"/>
        <end position="102"/>
    </location>
</feature>
<feature type="region of interest" description="Disordered" evidence="2">
    <location>
        <begin position="146"/>
        <end position="178"/>
    </location>
</feature>
<dbReference type="SMART" id="SM00595">
    <property type="entry name" value="MADF"/>
    <property type="match status" value="1"/>
</dbReference>
<sequence>MTTSIKITEQQLNLKLVQEIEKHPCLYNNTLADYSRKDVTEKVWKKIGEKVNLTGNECKERWKNLRTVFVRHIKPTPNGSASKLKKPYYLADAMQFTLPFIKFLQYSTLNLPVQTEMKRELHDEIEENLLQTNNYEMSVTISSPRSMSLQSISPRASLPASSPPPSPQHLPSPQPTISKESCYCQTTNKFIQKDGEKSFDECSIPKKTKLEEFNDHQKEANKMFLLSLLPDMNEMSPSQIRKFKKKVMDSINEIFEGTTDC</sequence>
<evidence type="ECO:0008006" key="7">
    <source>
        <dbReference type="Google" id="ProtNLM"/>
    </source>
</evidence>
<gene>
    <name evidence="5" type="ORF">EEDITHA_LOCUS12872</name>
</gene>
<dbReference type="GO" id="GO:0006357">
    <property type="term" value="P:regulation of transcription by RNA polymerase II"/>
    <property type="evidence" value="ECO:0007669"/>
    <property type="project" value="TreeGrafter"/>
</dbReference>
<feature type="compositionally biased region" description="Low complexity" evidence="2">
    <location>
        <begin position="151"/>
        <end position="160"/>
    </location>
</feature>
<reference evidence="5" key="1">
    <citation type="submission" date="2022-03" db="EMBL/GenBank/DDBJ databases">
        <authorList>
            <person name="Tunstrom K."/>
        </authorList>
    </citation>
    <scope>NUCLEOTIDE SEQUENCE</scope>
</reference>
<evidence type="ECO:0000259" key="4">
    <source>
        <dbReference type="PROSITE" id="PS51031"/>
    </source>
</evidence>
<dbReference type="PANTHER" id="PTHR12243">
    <property type="entry name" value="MADF DOMAIN TRANSCRIPTION FACTOR"/>
    <property type="match status" value="1"/>
</dbReference>
<dbReference type="GO" id="GO:0005667">
    <property type="term" value="C:transcription regulator complex"/>
    <property type="evidence" value="ECO:0007669"/>
    <property type="project" value="TreeGrafter"/>
</dbReference>
<dbReference type="PROSITE" id="PS51031">
    <property type="entry name" value="BESS"/>
    <property type="match status" value="1"/>
</dbReference>
<evidence type="ECO:0000313" key="5">
    <source>
        <dbReference type="EMBL" id="CAH2097678.1"/>
    </source>
</evidence>
<evidence type="ECO:0000313" key="6">
    <source>
        <dbReference type="Proteomes" id="UP001153954"/>
    </source>
</evidence>
<evidence type="ECO:0000256" key="2">
    <source>
        <dbReference type="SAM" id="MobiDB-lite"/>
    </source>
</evidence>
<dbReference type="GO" id="GO:0003677">
    <property type="term" value="F:DNA binding"/>
    <property type="evidence" value="ECO:0007669"/>
    <property type="project" value="InterPro"/>
</dbReference>